<feature type="compositionally biased region" description="Basic and acidic residues" evidence="1">
    <location>
        <begin position="43"/>
        <end position="75"/>
    </location>
</feature>
<protein>
    <submittedName>
        <fullName evidence="2">Uncharacterized protein</fullName>
    </submittedName>
</protein>
<evidence type="ECO:0000256" key="1">
    <source>
        <dbReference type="SAM" id="MobiDB-lite"/>
    </source>
</evidence>
<evidence type="ECO:0000313" key="3">
    <source>
        <dbReference type="Proteomes" id="UP000240883"/>
    </source>
</evidence>
<reference evidence="2 3" key="1">
    <citation type="journal article" date="2018" name="Front. Microbiol.">
        <title>Genome-Wide Analysis of Corynespora cassiicola Leaf Fall Disease Putative Effectors.</title>
        <authorList>
            <person name="Lopez D."/>
            <person name="Ribeiro S."/>
            <person name="Label P."/>
            <person name="Fumanal B."/>
            <person name="Venisse J.S."/>
            <person name="Kohler A."/>
            <person name="de Oliveira R.R."/>
            <person name="Labutti K."/>
            <person name="Lipzen A."/>
            <person name="Lail K."/>
            <person name="Bauer D."/>
            <person name="Ohm R.A."/>
            <person name="Barry K.W."/>
            <person name="Spatafora J."/>
            <person name="Grigoriev I.V."/>
            <person name="Martin F.M."/>
            <person name="Pujade-Renaud V."/>
        </authorList>
    </citation>
    <scope>NUCLEOTIDE SEQUENCE [LARGE SCALE GENOMIC DNA]</scope>
    <source>
        <strain evidence="2 3">Philippines</strain>
    </source>
</reference>
<name>A0A2T2NNS2_CORCC</name>
<accession>A0A2T2NNS2</accession>
<keyword evidence="3" id="KW-1185">Reference proteome</keyword>
<gene>
    <name evidence="2" type="ORF">BS50DRAFT_676597</name>
</gene>
<evidence type="ECO:0000313" key="2">
    <source>
        <dbReference type="EMBL" id="PSN66906.1"/>
    </source>
</evidence>
<dbReference type="AlphaFoldDB" id="A0A2T2NNS2"/>
<feature type="region of interest" description="Disordered" evidence="1">
    <location>
        <begin position="43"/>
        <end position="83"/>
    </location>
</feature>
<sequence>MASRALSATFNNLRVAAESTGIRSTPQHLASFEQALQVGRIRSLEEQQKSQRGQEPKEDKKENDSTDKLNEEHSTHQRLNPFS</sequence>
<organism evidence="2 3">
    <name type="scientific">Corynespora cassiicola Philippines</name>
    <dbReference type="NCBI Taxonomy" id="1448308"/>
    <lineage>
        <taxon>Eukaryota</taxon>
        <taxon>Fungi</taxon>
        <taxon>Dikarya</taxon>
        <taxon>Ascomycota</taxon>
        <taxon>Pezizomycotina</taxon>
        <taxon>Dothideomycetes</taxon>
        <taxon>Pleosporomycetidae</taxon>
        <taxon>Pleosporales</taxon>
        <taxon>Corynesporascaceae</taxon>
        <taxon>Corynespora</taxon>
    </lineage>
</organism>
<dbReference type="Proteomes" id="UP000240883">
    <property type="component" value="Unassembled WGS sequence"/>
</dbReference>
<proteinExistence type="predicted"/>
<dbReference type="EMBL" id="KZ678135">
    <property type="protein sequence ID" value="PSN66906.1"/>
    <property type="molecule type" value="Genomic_DNA"/>
</dbReference>